<dbReference type="AlphaFoldDB" id="A0A292PJ89"/>
<dbReference type="InterPro" id="IPR011333">
    <property type="entry name" value="SKP1/BTB/POZ_sf"/>
</dbReference>
<dbReference type="GO" id="GO:0005634">
    <property type="term" value="C:nucleus"/>
    <property type="evidence" value="ECO:0007669"/>
    <property type="project" value="TreeGrafter"/>
</dbReference>
<evidence type="ECO:0000313" key="3">
    <source>
        <dbReference type="EMBL" id="CUS06755.1"/>
    </source>
</evidence>
<dbReference type="GO" id="GO:0003723">
    <property type="term" value="F:RNA binding"/>
    <property type="evidence" value="ECO:0007669"/>
    <property type="project" value="TreeGrafter"/>
</dbReference>
<feature type="transmembrane region" description="Helical" evidence="2">
    <location>
        <begin position="518"/>
        <end position="538"/>
    </location>
</feature>
<proteinExistence type="predicted"/>
<dbReference type="Proteomes" id="UP001412239">
    <property type="component" value="Unassembled WGS sequence"/>
</dbReference>
<dbReference type="EMBL" id="LN891373">
    <property type="protein sequence ID" value="CUS06755.1"/>
    <property type="molecule type" value="Genomic_DNA"/>
</dbReference>
<sequence>MISQCDSDVTVPYKTGPGAPNYHTKSRKLNLGLGPGRLTDSTQTKLSPVASPSPSAGLSSYNASQTQVPGQASSSPSTSLALDPSPYSSALSLQQSGSWSDGQEDETDKPPESSQVSPSYSNQDPEPPPPPYTESSSPICSFAFCMATAGGSASIITQVQQGGPPPLTTLGGRITCHPLLSFDACVNVPSTDTASEENLTLDLRGTQFVLSRDELLTLPEFVLLSLFPNGLFPDGQMNSFHDEGVHSVDFDPVCLQYMLDFFRQVSSTITASTSGRDDADVENGASPSIPTSVLQDRAGIIVLREDLDFYVIPPRRDISHPEMVSVKQNAGKVLLKQDGIFSGLRRTDDAGTTEQHLIEMLTAGGFNTDDRWGHRAGEPNKAVICSLALARLRTDMRSSTGDGKENSTVGMAQKLLLFWRKPARRCWWEGIDLEGVEGVDGKLKVWIRRVWTLEMVCHGRSRLDLLRFQSTVPSSPTSRANNYEECYRPALRSLQPLIISHLVYCAGSRKILDKIRHIASIIISLILSIFCFSTSLFLEASFLLNFLASSHPA</sequence>
<evidence type="ECO:0000313" key="4">
    <source>
        <dbReference type="Proteomes" id="UP001412239"/>
    </source>
</evidence>
<keyword evidence="2" id="KW-1133">Transmembrane helix</keyword>
<keyword evidence="4" id="KW-1185">Reference proteome</keyword>
<protein>
    <recommendedName>
        <fullName evidence="5">WHI2-like protein P4H10.16c</fullName>
    </recommendedName>
</protein>
<dbReference type="PANTHER" id="PTHR13384:SF16">
    <property type="entry name" value="GROWTH REGULATION PROTEIN"/>
    <property type="match status" value="1"/>
</dbReference>
<evidence type="ECO:0000256" key="1">
    <source>
        <dbReference type="SAM" id="MobiDB-lite"/>
    </source>
</evidence>
<accession>A0A292PJ89</accession>
<keyword evidence="2" id="KW-0812">Transmembrane</keyword>
<evidence type="ECO:0008006" key="5">
    <source>
        <dbReference type="Google" id="ProtNLM"/>
    </source>
</evidence>
<keyword evidence="2" id="KW-0472">Membrane</keyword>
<feature type="region of interest" description="Disordered" evidence="1">
    <location>
        <begin position="1"/>
        <end position="135"/>
    </location>
</feature>
<evidence type="ECO:0000256" key="2">
    <source>
        <dbReference type="SAM" id="Phobius"/>
    </source>
</evidence>
<feature type="compositionally biased region" description="Polar residues" evidence="1">
    <location>
        <begin position="39"/>
        <end position="101"/>
    </location>
</feature>
<organism evidence="3 4">
    <name type="scientific">Tuber aestivum</name>
    <name type="common">summer truffle</name>
    <dbReference type="NCBI Taxonomy" id="59557"/>
    <lineage>
        <taxon>Eukaryota</taxon>
        <taxon>Fungi</taxon>
        <taxon>Dikarya</taxon>
        <taxon>Ascomycota</taxon>
        <taxon>Pezizomycotina</taxon>
        <taxon>Pezizomycetes</taxon>
        <taxon>Pezizales</taxon>
        <taxon>Tuberaceae</taxon>
        <taxon>Tuber</taxon>
    </lineage>
</organism>
<dbReference type="PANTHER" id="PTHR13384">
    <property type="entry name" value="G PATCH DOMAIN-CONTAINING PROTEIN 1"/>
    <property type="match status" value="1"/>
</dbReference>
<name>A0A292PJ89_9PEZI</name>
<reference evidence="3" key="1">
    <citation type="submission" date="2015-10" db="EMBL/GenBank/DDBJ databases">
        <authorList>
            <person name="Regsiter A."/>
            <person name="william w."/>
        </authorList>
    </citation>
    <scope>NUCLEOTIDE SEQUENCE</scope>
    <source>
        <strain evidence="3">Montdore</strain>
    </source>
</reference>
<dbReference type="SUPFAM" id="SSF54695">
    <property type="entry name" value="POZ domain"/>
    <property type="match status" value="1"/>
</dbReference>
<gene>
    <name evidence="3" type="ORF">GSTUAT00009166001</name>
</gene>